<keyword evidence="3" id="KW-0732">Signal</keyword>
<keyword evidence="1" id="KW-0143">Chaperone</keyword>
<reference evidence="6 7" key="1">
    <citation type="submission" date="2019-03" db="EMBL/GenBank/DDBJ databases">
        <authorList>
            <person name="Gaulin E."/>
            <person name="Dumas B."/>
        </authorList>
    </citation>
    <scope>NUCLEOTIDE SEQUENCE [LARGE SCALE GENOMIC DNA]</scope>
    <source>
        <strain evidence="6">CBS 568.67</strain>
    </source>
</reference>
<dbReference type="OrthoDB" id="10250354at2759"/>
<dbReference type="GO" id="GO:0051087">
    <property type="term" value="F:protein-folding chaperone binding"/>
    <property type="evidence" value="ECO:0007669"/>
    <property type="project" value="TreeGrafter"/>
</dbReference>
<proteinExistence type="predicted"/>
<dbReference type="PRINTS" id="PR00625">
    <property type="entry name" value="JDOMAIN"/>
</dbReference>
<dbReference type="Gene3D" id="1.10.287.110">
    <property type="entry name" value="DnaJ domain"/>
    <property type="match status" value="1"/>
</dbReference>
<keyword evidence="7" id="KW-1185">Reference proteome</keyword>
<sequence length="337" mass="37667">MHHRRHVFLVVTLLFLLQHVVHGYQSDPYKTLGVPRGASEDQIKRAYKKLAIKYHPDKNVNGNQEAAKDKFVRVQEAYETLTKTPSHAHSDGHHHAGHKQTQQQQQQHWHHQQQQQQHYYSYTYSSTPPNRSSTSSGSIFPYFFVLGLVAMYAYQKIMDAATDEAKAPPPRRPTTTPSPSATSSSSPTSQSPFASLASTYAPHVVELTPSILETKRRRVVIFCMRKSPDYCSHLEQWTLAEKATNEFKSDPLIFAWTDVDNGAVLPAAWTAFLATHGSPSPDHCAVVVVNNQSKVVLYAPPPQGMSYADLSQWFSRLVGGEVATHALESPVPIPSTK</sequence>
<protein>
    <submittedName>
        <fullName evidence="6">Aste57867_10327 protein</fullName>
    </submittedName>
</protein>
<feature type="signal peptide" evidence="3">
    <location>
        <begin position="1"/>
        <end position="23"/>
    </location>
</feature>
<dbReference type="CDD" id="cd06257">
    <property type="entry name" value="DnaJ"/>
    <property type="match status" value="1"/>
</dbReference>
<accession>A0A485KR29</accession>
<feature type="region of interest" description="Disordered" evidence="2">
    <location>
        <begin position="163"/>
        <end position="193"/>
    </location>
</feature>
<dbReference type="InterPro" id="IPR051948">
    <property type="entry name" value="Hsp70_co-chaperone_J-domain"/>
</dbReference>
<dbReference type="InterPro" id="IPR001623">
    <property type="entry name" value="DnaJ_domain"/>
</dbReference>
<dbReference type="Proteomes" id="UP000332933">
    <property type="component" value="Unassembled WGS sequence"/>
</dbReference>
<dbReference type="PANTHER" id="PTHR44360">
    <property type="entry name" value="DNAJ HOMOLOG SUBFAMILY B MEMBER 9"/>
    <property type="match status" value="1"/>
</dbReference>
<dbReference type="GO" id="GO:0005783">
    <property type="term" value="C:endoplasmic reticulum"/>
    <property type="evidence" value="ECO:0007669"/>
    <property type="project" value="TreeGrafter"/>
</dbReference>
<feature type="compositionally biased region" description="Low complexity" evidence="2">
    <location>
        <begin position="173"/>
        <end position="192"/>
    </location>
</feature>
<feature type="compositionally biased region" description="Low complexity" evidence="2">
    <location>
        <begin position="99"/>
        <end position="117"/>
    </location>
</feature>
<dbReference type="InterPro" id="IPR036869">
    <property type="entry name" value="J_dom_sf"/>
</dbReference>
<dbReference type="EMBL" id="VJMH01005198">
    <property type="protein sequence ID" value="KAF0699091.1"/>
    <property type="molecule type" value="Genomic_DNA"/>
</dbReference>
<organism evidence="6 7">
    <name type="scientific">Aphanomyces stellatus</name>
    <dbReference type="NCBI Taxonomy" id="120398"/>
    <lineage>
        <taxon>Eukaryota</taxon>
        <taxon>Sar</taxon>
        <taxon>Stramenopiles</taxon>
        <taxon>Oomycota</taxon>
        <taxon>Saprolegniomycetes</taxon>
        <taxon>Saprolegniales</taxon>
        <taxon>Verrucalvaceae</taxon>
        <taxon>Aphanomyces</taxon>
    </lineage>
</organism>
<evidence type="ECO:0000256" key="1">
    <source>
        <dbReference type="ARBA" id="ARBA00023186"/>
    </source>
</evidence>
<dbReference type="Pfam" id="PF00226">
    <property type="entry name" value="DnaJ"/>
    <property type="match status" value="1"/>
</dbReference>
<evidence type="ECO:0000256" key="2">
    <source>
        <dbReference type="SAM" id="MobiDB-lite"/>
    </source>
</evidence>
<dbReference type="SUPFAM" id="SSF46565">
    <property type="entry name" value="Chaperone J-domain"/>
    <property type="match status" value="1"/>
</dbReference>
<name>A0A485KR29_9STRA</name>
<evidence type="ECO:0000313" key="7">
    <source>
        <dbReference type="Proteomes" id="UP000332933"/>
    </source>
</evidence>
<evidence type="ECO:0000256" key="3">
    <source>
        <dbReference type="SAM" id="SignalP"/>
    </source>
</evidence>
<feature type="domain" description="J" evidence="4">
    <location>
        <begin position="27"/>
        <end position="94"/>
    </location>
</feature>
<dbReference type="GO" id="GO:0036503">
    <property type="term" value="P:ERAD pathway"/>
    <property type="evidence" value="ECO:0007669"/>
    <property type="project" value="TreeGrafter"/>
</dbReference>
<evidence type="ECO:0000313" key="5">
    <source>
        <dbReference type="EMBL" id="KAF0699091.1"/>
    </source>
</evidence>
<reference evidence="5" key="2">
    <citation type="submission" date="2019-06" db="EMBL/GenBank/DDBJ databases">
        <title>Genomics analysis of Aphanomyces spp. identifies a new class of oomycete effector associated with host adaptation.</title>
        <authorList>
            <person name="Gaulin E."/>
        </authorList>
    </citation>
    <scope>NUCLEOTIDE SEQUENCE</scope>
    <source>
        <strain evidence="5">CBS 578.67</strain>
    </source>
</reference>
<dbReference type="PANTHER" id="PTHR44360:SF1">
    <property type="entry name" value="DNAJ HOMOLOG SUBFAMILY B MEMBER 9"/>
    <property type="match status" value="1"/>
</dbReference>
<dbReference type="SMART" id="SM00271">
    <property type="entry name" value="DnaJ"/>
    <property type="match status" value="1"/>
</dbReference>
<feature type="region of interest" description="Disordered" evidence="2">
    <location>
        <begin position="84"/>
        <end position="117"/>
    </location>
</feature>
<gene>
    <name evidence="6" type="primary">Aste57867_10327</name>
    <name evidence="5" type="ORF">As57867_010287</name>
    <name evidence="6" type="ORF">ASTE57867_10327</name>
</gene>
<dbReference type="EMBL" id="CAADRA010005219">
    <property type="protein sequence ID" value="VFT87201.1"/>
    <property type="molecule type" value="Genomic_DNA"/>
</dbReference>
<evidence type="ECO:0000313" key="6">
    <source>
        <dbReference type="EMBL" id="VFT87201.1"/>
    </source>
</evidence>
<dbReference type="GO" id="GO:0051787">
    <property type="term" value="F:misfolded protein binding"/>
    <property type="evidence" value="ECO:0007669"/>
    <property type="project" value="TreeGrafter"/>
</dbReference>
<feature type="chain" id="PRO_5033437113" evidence="3">
    <location>
        <begin position="24"/>
        <end position="337"/>
    </location>
</feature>
<dbReference type="AlphaFoldDB" id="A0A485KR29"/>
<evidence type="ECO:0000259" key="4">
    <source>
        <dbReference type="PROSITE" id="PS50076"/>
    </source>
</evidence>
<dbReference type="PROSITE" id="PS50076">
    <property type="entry name" value="DNAJ_2"/>
    <property type="match status" value="1"/>
</dbReference>